<dbReference type="AlphaFoldDB" id="A0AAN9Y673"/>
<dbReference type="Pfam" id="PF03184">
    <property type="entry name" value="DDE_1"/>
    <property type="match status" value="1"/>
</dbReference>
<evidence type="ECO:0000313" key="2">
    <source>
        <dbReference type="EMBL" id="KAK7601293.1"/>
    </source>
</evidence>
<feature type="domain" description="DDE-1" evidence="1">
    <location>
        <begin position="1"/>
        <end position="117"/>
    </location>
</feature>
<dbReference type="GO" id="GO:0003677">
    <property type="term" value="F:DNA binding"/>
    <property type="evidence" value="ECO:0007669"/>
    <property type="project" value="TreeGrafter"/>
</dbReference>
<comment type="caution">
    <text evidence="2">The sequence shown here is derived from an EMBL/GenBank/DDBJ whole genome shotgun (WGS) entry which is preliminary data.</text>
</comment>
<evidence type="ECO:0000313" key="3">
    <source>
        <dbReference type="Proteomes" id="UP001367676"/>
    </source>
</evidence>
<organism evidence="2 3">
    <name type="scientific">Parthenolecanium corni</name>
    <dbReference type="NCBI Taxonomy" id="536013"/>
    <lineage>
        <taxon>Eukaryota</taxon>
        <taxon>Metazoa</taxon>
        <taxon>Ecdysozoa</taxon>
        <taxon>Arthropoda</taxon>
        <taxon>Hexapoda</taxon>
        <taxon>Insecta</taxon>
        <taxon>Pterygota</taxon>
        <taxon>Neoptera</taxon>
        <taxon>Paraneoptera</taxon>
        <taxon>Hemiptera</taxon>
        <taxon>Sternorrhyncha</taxon>
        <taxon>Coccoidea</taxon>
        <taxon>Coccidae</taxon>
        <taxon>Parthenolecanium</taxon>
    </lineage>
</organism>
<dbReference type="GO" id="GO:0005634">
    <property type="term" value="C:nucleus"/>
    <property type="evidence" value="ECO:0007669"/>
    <property type="project" value="TreeGrafter"/>
</dbReference>
<gene>
    <name evidence="2" type="ORF">V9T40_008734</name>
</gene>
<accession>A0AAN9Y673</accession>
<reference evidence="2 3" key="1">
    <citation type="submission" date="2024-03" db="EMBL/GenBank/DDBJ databases">
        <title>Adaptation during the transition from Ophiocordyceps entomopathogen to insect associate is accompanied by gene loss and intensified selection.</title>
        <authorList>
            <person name="Ward C.M."/>
            <person name="Onetto C.A."/>
            <person name="Borneman A.R."/>
        </authorList>
    </citation>
    <scope>NUCLEOTIDE SEQUENCE [LARGE SCALE GENOMIC DNA]</scope>
    <source>
        <strain evidence="2">AWRI1</strain>
        <tissue evidence="2">Single Adult Female</tissue>
    </source>
</reference>
<sequence>MTGDHFGTWLRELNYKMAQKNRKILLIIDNSPAHPKDVSLSNVQLEFLPANTTSCTQPLDQGIIKVTKHRYRQRLVQRYINEIDHPELAKPLNVLDALHYITASWQDVSVKTVQNCFKKAGFVKTNVLLTEDDAGLPHFQFEGIEELEARGINLDEYLHVDDNLFTTEAESLNDIIDNCTTKAEINESDDEEEHPSEPPPSKLDAFNFPSCTFFFLNFPLLTLSRL</sequence>
<evidence type="ECO:0000259" key="1">
    <source>
        <dbReference type="Pfam" id="PF03184"/>
    </source>
</evidence>
<proteinExistence type="predicted"/>
<keyword evidence="3" id="KW-1185">Reference proteome</keyword>
<dbReference type="InterPro" id="IPR050863">
    <property type="entry name" value="CenT-Element_Derived"/>
</dbReference>
<protein>
    <recommendedName>
        <fullName evidence="1">DDE-1 domain-containing protein</fullName>
    </recommendedName>
</protein>
<dbReference type="EMBL" id="JBBCAQ010000010">
    <property type="protein sequence ID" value="KAK7601293.1"/>
    <property type="molecule type" value="Genomic_DNA"/>
</dbReference>
<dbReference type="PANTHER" id="PTHR19303">
    <property type="entry name" value="TRANSPOSON"/>
    <property type="match status" value="1"/>
</dbReference>
<dbReference type="InterPro" id="IPR004875">
    <property type="entry name" value="DDE_SF_endonuclease_dom"/>
</dbReference>
<name>A0AAN9Y673_9HEMI</name>
<dbReference type="PANTHER" id="PTHR19303:SF73">
    <property type="entry name" value="PROTEIN PDC2"/>
    <property type="match status" value="1"/>
</dbReference>
<dbReference type="Proteomes" id="UP001367676">
    <property type="component" value="Unassembled WGS sequence"/>
</dbReference>